<dbReference type="Proteomes" id="UP000201371">
    <property type="component" value="Segment"/>
</dbReference>
<evidence type="ECO:0000313" key="2">
    <source>
        <dbReference type="Proteomes" id="UP000201371"/>
    </source>
</evidence>
<dbReference type="RefSeq" id="YP_009301154.1">
    <property type="nucleotide sequence ID" value="NC_031230.1"/>
</dbReference>
<dbReference type="EMBL" id="KU963248">
    <property type="protein sequence ID" value="AMS02644.1"/>
    <property type="molecule type" value="Genomic_DNA"/>
</dbReference>
<accession>A0A142K961</accession>
<dbReference type="KEGG" id="vg:29125062"/>
<gene>
    <name evidence="1" type="primary">100</name>
    <name evidence="1" type="ORF">SEA_YVONNETASTIC_100</name>
</gene>
<dbReference type="GeneID" id="29125062"/>
<proteinExistence type="predicted"/>
<reference evidence="2" key="1">
    <citation type="submission" date="2016-03" db="EMBL/GenBank/DDBJ databases">
        <authorList>
            <person name="Ploux O."/>
        </authorList>
    </citation>
    <scope>NUCLEOTIDE SEQUENCE [LARGE SCALE GENOMIC DNA]</scope>
</reference>
<evidence type="ECO:0000313" key="1">
    <source>
        <dbReference type="EMBL" id="AMS02644.1"/>
    </source>
</evidence>
<sequence>MTSNKNEASELIGPALSFIAGMATGVLEDLLTTKAETPDETPRETSDDVRRLEGQIAELKTINERQYQSIGTLSKIVGLDPDSTLEDLENIVRAIVRNATRPSAPGSVDPEILAQMIFDEVTPDYISWQRISAEGQDLYREAARKVQNYIRAER</sequence>
<keyword evidence="2" id="KW-1185">Reference proteome</keyword>
<organism evidence="1 2">
    <name type="scientific">Gordonia phage Yvonnetastic</name>
    <dbReference type="NCBI Taxonomy" id="1821566"/>
    <lineage>
        <taxon>Viruses</taxon>
        <taxon>Duplodnaviria</taxon>
        <taxon>Heunggongvirae</taxon>
        <taxon>Uroviricota</taxon>
        <taxon>Caudoviricetes</taxon>
        <taxon>Yvonnevirus</taxon>
        <taxon>Yvonnevirus yvonnetastic</taxon>
        <taxon>Gordonia virus Yvonnetastic</taxon>
    </lineage>
</organism>
<protein>
    <submittedName>
        <fullName evidence="1">Uncharacterized protein</fullName>
    </submittedName>
</protein>
<name>A0A142K961_9CAUD</name>